<dbReference type="EMBL" id="LAVV01009690">
    <property type="protein sequence ID" value="KNZ50166.1"/>
    <property type="molecule type" value="Genomic_DNA"/>
</dbReference>
<dbReference type="VEuPathDB" id="FungiDB:VP01_456g2"/>
<keyword evidence="2" id="KW-1185">Reference proteome</keyword>
<evidence type="ECO:0000313" key="1">
    <source>
        <dbReference type="EMBL" id="KNZ50166.1"/>
    </source>
</evidence>
<dbReference type="Proteomes" id="UP000037035">
    <property type="component" value="Unassembled WGS sequence"/>
</dbReference>
<comment type="caution">
    <text evidence="1">The sequence shown here is derived from an EMBL/GenBank/DDBJ whole genome shotgun (WGS) entry which is preliminary data.</text>
</comment>
<accession>A0A0L6UNQ2</accession>
<proteinExistence type="predicted"/>
<evidence type="ECO:0000313" key="2">
    <source>
        <dbReference type="Proteomes" id="UP000037035"/>
    </source>
</evidence>
<gene>
    <name evidence="1" type="ORF">VP01_456g2</name>
</gene>
<name>A0A0L6UNQ2_9BASI</name>
<dbReference type="AlphaFoldDB" id="A0A0L6UNQ2"/>
<sequence>MNCTTSDSMLRPSHCQKAPETRGLESGVYTYNLLNNTPSRAKLFLKFFCSVSLEIFSTTLTVCHNLFPENIQLSVAQLELCYATGLVAAQTTIPVLSNHLIPGIVVYFHTSVLLRSFFFLSLIHFSSFLNLGIHPLPVLTWDTSNRRGTKALALIRLLEMIHCFISRRRGFQLLPLLGDLLYLQQVSHLSPCIKTGGLIVSPAAPQPGFFWLNLAAWAFLGQQNLQRPATKSNPSSTLSTYPPRLTTQNNYTEKICNKKKDIQLGPDFPAVRSLSGSCGCPFEPTTNTIHHNFQSRQATLVMFFLSTGGLLCAYQIPCFSLSLPGLTMNSKQVHLSLLVNLGCSVVACFPPPAIASLLTPKTFWGCWRCSYTLALWLKVLNSAILLNPAGLYKHMKNAPIEAQTSISNHAGIYQLEAIFFPLQTFDVNQKLALSFLSSHSCAHLAVGYALTCVSTAEATLQVSVADIYTTLQASVADTQATLQVCVAYLNAKTATTLLTGTLLPN</sequence>
<reference evidence="1 2" key="1">
    <citation type="submission" date="2015-08" db="EMBL/GenBank/DDBJ databases">
        <title>Next Generation Sequencing and Analysis of the Genome of Puccinia sorghi L Schw, the Causal Agent of Maize Common Rust.</title>
        <authorList>
            <person name="Rochi L."/>
            <person name="Burguener G."/>
            <person name="Darino M."/>
            <person name="Turjanski A."/>
            <person name="Kreff E."/>
            <person name="Dieguez M.J."/>
            <person name="Sacco F."/>
        </authorList>
    </citation>
    <scope>NUCLEOTIDE SEQUENCE [LARGE SCALE GENOMIC DNA]</scope>
    <source>
        <strain evidence="1 2">RO10H11247</strain>
    </source>
</reference>
<organism evidence="1 2">
    <name type="scientific">Puccinia sorghi</name>
    <dbReference type="NCBI Taxonomy" id="27349"/>
    <lineage>
        <taxon>Eukaryota</taxon>
        <taxon>Fungi</taxon>
        <taxon>Dikarya</taxon>
        <taxon>Basidiomycota</taxon>
        <taxon>Pucciniomycotina</taxon>
        <taxon>Pucciniomycetes</taxon>
        <taxon>Pucciniales</taxon>
        <taxon>Pucciniaceae</taxon>
        <taxon>Puccinia</taxon>
    </lineage>
</organism>
<protein>
    <submittedName>
        <fullName evidence="1">Uncharacterized protein</fullName>
    </submittedName>
</protein>